<evidence type="ECO:0000256" key="1">
    <source>
        <dbReference type="SAM" id="SignalP"/>
    </source>
</evidence>
<dbReference type="InterPro" id="IPR036116">
    <property type="entry name" value="FN3_sf"/>
</dbReference>
<dbReference type="SUPFAM" id="SSF49265">
    <property type="entry name" value="Fibronectin type III"/>
    <property type="match status" value="1"/>
</dbReference>
<organism evidence="4 5">
    <name type="scientific">Pseudoalteromonas byunsanensis</name>
    <dbReference type="NCBI Taxonomy" id="327939"/>
    <lineage>
        <taxon>Bacteria</taxon>
        <taxon>Pseudomonadati</taxon>
        <taxon>Pseudomonadota</taxon>
        <taxon>Gammaproteobacteria</taxon>
        <taxon>Alteromonadales</taxon>
        <taxon>Pseudoalteromonadaceae</taxon>
        <taxon>Pseudoalteromonas</taxon>
    </lineage>
</organism>
<feature type="domain" description="Fibronectin type-III" evidence="3">
    <location>
        <begin position="590"/>
        <end position="683"/>
    </location>
</feature>
<feature type="chain" id="PRO_5010291147" description="Fibronectin type-III domain-containing protein" evidence="1">
    <location>
        <begin position="27"/>
        <end position="698"/>
    </location>
</feature>
<dbReference type="STRING" id="327939.BIW53_17520"/>
<dbReference type="Pfam" id="PF13582">
    <property type="entry name" value="Reprolysin_3"/>
    <property type="match status" value="1"/>
</dbReference>
<dbReference type="OrthoDB" id="9775889at2"/>
<keyword evidence="1" id="KW-0732">Signal</keyword>
<dbReference type="RefSeq" id="WP_070993311.1">
    <property type="nucleotide sequence ID" value="NZ_CBCSHD010000004.1"/>
</dbReference>
<name>A0A1S1N5V1_9GAMM</name>
<dbReference type="PROSITE" id="PS50042">
    <property type="entry name" value="CNMP_BINDING_3"/>
    <property type="match status" value="1"/>
</dbReference>
<protein>
    <recommendedName>
        <fullName evidence="6">Fibronectin type-III domain-containing protein</fullName>
    </recommendedName>
</protein>
<dbReference type="Gene3D" id="3.40.390.10">
    <property type="entry name" value="Collagenase (Catalytic Domain)"/>
    <property type="match status" value="1"/>
</dbReference>
<dbReference type="SUPFAM" id="SSF55486">
    <property type="entry name" value="Metalloproteases ('zincins'), catalytic domain"/>
    <property type="match status" value="1"/>
</dbReference>
<dbReference type="Proteomes" id="UP000180253">
    <property type="component" value="Unassembled WGS sequence"/>
</dbReference>
<dbReference type="EMBL" id="MNAN01000035">
    <property type="protein sequence ID" value="OHU94019.1"/>
    <property type="molecule type" value="Genomic_DNA"/>
</dbReference>
<dbReference type="InterPro" id="IPR013783">
    <property type="entry name" value="Ig-like_fold"/>
</dbReference>
<dbReference type="Gene3D" id="2.60.40.10">
    <property type="entry name" value="Immunoglobulins"/>
    <property type="match status" value="2"/>
</dbReference>
<dbReference type="InterPro" id="IPR024079">
    <property type="entry name" value="MetalloPept_cat_dom_sf"/>
</dbReference>
<evidence type="ECO:0000313" key="4">
    <source>
        <dbReference type="EMBL" id="OHU94019.1"/>
    </source>
</evidence>
<dbReference type="GO" id="GO:0008237">
    <property type="term" value="F:metallopeptidase activity"/>
    <property type="evidence" value="ECO:0007669"/>
    <property type="project" value="InterPro"/>
</dbReference>
<dbReference type="InterPro" id="IPR003961">
    <property type="entry name" value="FN3_dom"/>
</dbReference>
<keyword evidence="5" id="KW-1185">Reference proteome</keyword>
<evidence type="ECO:0000313" key="5">
    <source>
        <dbReference type="Proteomes" id="UP000180253"/>
    </source>
</evidence>
<evidence type="ECO:0000259" key="2">
    <source>
        <dbReference type="PROSITE" id="PS50042"/>
    </source>
</evidence>
<feature type="signal peptide" evidence="1">
    <location>
        <begin position="1"/>
        <end position="26"/>
    </location>
</feature>
<dbReference type="AlphaFoldDB" id="A0A1S1N5V1"/>
<dbReference type="Pfam" id="PF09294">
    <property type="entry name" value="Interfer-bind"/>
    <property type="match status" value="1"/>
</dbReference>
<sequence length="698" mass="75262">MKLLTRNKVVMLCGCVGIALGSASYAANNGTAQTTLPIQAIENLPNGKLKTSLNKLPPHAQQKALVQLNELAIPAIDTLLMQADSSGELFYIEEGLVETISTDSEQTYTLPPVDVFKLHSNENSINKVFLDFDGGTVSNRAWGSGASYDSAPYDLDGDPTTFNDSERARIHEIWNRMADDFAAFDIDVTTEAPAEFGPNVGWVLFTKDTDLSGKAMPHQGAGGVAYVNVWGRSNFSYYQPAFVYYNRLGAGMAPYMAEAGSHELGHNLGLSHDGTSTQSYYAGLGSDSEPSSWAPIMGVSYYKNVTQWSKGEYPDASQTQDDIAIIATKLGMTIDTEGSTDNPVILNVDSNGAFSATNRQIDPDNVSTYNKGSVQVSDSDWFEFKVGAGPAQFIATPAWDAFARSNKRGANLDIGLRLYDGNGALIITSNEYNNTSATIQIDLAQGVYTLEVFGAEGPYASNYASQGHFYLQGQVTPATPDNTPPDPNPMSFAQVPIEISDSQIAMQAVSAVDDNGGVVSYRFNCTQSGNICQGSDWQSETKFTASALQPQTQYCFSVQAKDLSANTTLPSASLCATTEASPPAPLPPNPASNLSALDGKDGTAQLIWQDNSDNELSFEIQRESQHKNGRWQANQIVASVNSNETTYTDYSDKGTFRYRVRAVNEVTASDWTAWQSVTVTQSGDGGTDKPCKGKKCQN</sequence>
<dbReference type="PROSITE" id="PS50853">
    <property type="entry name" value="FN3"/>
    <property type="match status" value="2"/>
</dbReference>
<evidence type="ECO:0008006" key="6">
    <source>
        <dbReference type="Google" id="ProtNLM"/>
    </source>
</evidence>
<reference evidence="4 5" key="1">
    <citation type="submission" date="2016-10" db="EMBL/GenBank/DDBJ databases">
        <title>Pseudoalteromonas amylolytica sp. nov., isolated from the surface seawater.</title>
        <authorList>
            <person name="Wu Y.-H."/>
            <person name="Cheng H."/>
            <person name="Jin X.-B."/>
            <person name="Wang C.-S."/>
            <person name="Xu X.-W."/>
        </authorList>
    </citation>
    <scope>NUCLEOTIDE SEQUENCE [LARGE SCALE GENOMIC DNA]</scope>
    <source>
        <strain evidence="4 5">JCM 12483</strain>
    </source>
</reference>
<proteinExistence type="predicted"/>
<gene>
    <name evidence="4" type="ORF">BIW53_17520</name>
</gene>
<accession>A0A1S1N5V1</accession>
<dbReference type="InterPro" id="IPR015373">
    <property type="entry name" value="Interferon/interleukin_rcp_dom"/>
</dbReference>
<feature type="domain" description="Cyclic nucleotide-binding" evidence="2">
    <location>
        <begin position="52"/>
        <end position="116"/>
    </location>
</feature>
<dbReference type="InterPro" id="IPR000595">
    <property type="entry name" value="cNMP-bd_dom"/>
</dbReference>
<evidence type="ECO:0000259" key="3">
    <source>
        <dbReference type="PROSITE" id="PS50853"/>
    </source>
</evidence>
<dbReference type="Gene3D" id="2.60.120.380">
    <property type="match status" value="1"/>
</dbReference>
<comment type="caution">
    <text evidence="4">The sequence shown here is derived from an EMBL/GenBank/DDBJ whole genome shotgun (WGS) entry which is preliminary data.</text>
</comment>
<feature type="domain" description="Fibronectin type-III" evidence="3">
    <location>
        <begin position="488"/>
        <end position="581"/>
    </location>
</feature>